<comment type="caution">
    <text evidence="2">The sequence shown here is derived from an EMBL/GenBank/DDBJ whole genome shotgun (WGS) entry which is preliminary data.</text>
</comment>
<evidence type="ECO:0000313" key="3">
    <source>
        <dbReference type="Proteomes" id="UP001189429"/>
    </source>
</evidence>
<feature type="region of interest" description="Disordered" evidence="1">
    <location>
        <begin position="1"/>
        <end position="28"/>
    </location>
</feature>
<reference evidence="2" key="1">
    <citation type="submission" date="2023-10" db="EMBL/GenBank/DDBJ databases">
        <authorList>
            <person name="Chen Y."/>
            <person name="Shah S."/>
            <person name="Dougan E. K."/>
            <person name="Thang M."/>
            <person name="Chan C."/>
        </authorList>
    </citation>
    <scope>NUCLEOTIDE SEQUENCE [LARGE SCALE GENOMIC DNA]</scope>
</reference>
<sequence length="107" mass="10706">MHVFIHTSVARRNQLGETSRAKPAPGETSGCRLTLAGLLAADRGAAGGLPATAGGASGRTAAAPLQPRPPLVRRCSGGPAAWVLQEGKKRTDTAAACEPRGEPAGAA</sequence>
<evidence type="ECO:0000313" key="2">
    <source>
        <dbReference type="EMBL" id="CAK0801035.1"/>
    </source>
</evidence>
<accession>A0ABN9Q917</accession>
<feature type="region of interest" description="Disordered" evidence="1">
    <location>
        <begin position="46"/>
        <end position="70"/>
    </location>
</feature>
<proteinExistence type="predicted"/>
<gene>
    <name evidence="2" type="ORF">PCOR1329_LOCUS9029</name>
</gene>
<feature type="compositionally biased region" description="Low complexity" evidence="1">
    <location>
        <begin position="46"/>
        <end position="63"/>
    </location>
</feature>
<keyword evidence="3" id="KW-1185">Reference proteome</keyword>
<organism evidence="2 3">
    <name type="scientific">Prorocentrum cordatum</name>
    <dbReference type="NCBI Taxonomy" id="2364126"/>
    <lineage>
        <taxon>Eukaryota</taxon>
        <taxon>Sar</taxon>
        <taxon>Alveolata</taxon>
        <taxon>Dinophyceae</taxon>
        <taxon>Prorocentrales</taxon>
        <taxon>Prorocentraceae</taxon>
        <taxon>Prorocentrum</taxon>
    </lineage>
</organism>
<dbReference type="Proteomes" id="UP001189429">
    <property type="component" value="Unassembled WGS sequence"/>
</dbReference>
<dbReference type="EMBL" id="CAUYUJ010002494">
    <property type="protein sequence ID" value="CAK0801035.1"/>
    <property type="molecule type" value="Genomic_DNA"/>
</dbReference>
<protein>
    <submittedName>
        <fullName evidence="2">Uncharacterized protein</fullName>
    </submittedName>
</protein>
<evidence type="ECO:0000256" key="1">
    <source>
        <dbReference type="SAM" id="MobiDB-lite"/>
    </source>
</evidence>
<name>A0ABN9Q917_9DINO</name>